<dbReference type="PRINTS" id="PR00081">
    <property type="entry name" value="GDHRDH"/>
</dbReference>
<dbReference type="InterPro" id="IPR051468">
    <property type="entry name" value="Fungal_SecMetab_SDRs"/>
</dbReference>
<dbReference type="AlphaFoldDB" id="A0AAW0AYN0"/>
<evidence type="ECO:0000313" key="4">
    <source>
        <dbReference type="Proteomes" id="UP001362999"/>
    </source>
</evidence>
<dbReference type="GO" id="GO:0005737">
    <property type="term" value="C:cytoplasm"/>
    <property type="evidence" value="ECO:0007669"/>
    <property type="project" value="TreeGrafter"/>
</dbReference>
<dbReference type="InterPro" id="IPR002347">
    <property type="entry name" value="SDR_fam"/>
</dbReference>
<dbReference type="PANTHER" id="PTHR43544:SF32">
    <property type="entry name" value="CHAIN DEHYDROGENASE, PUTATIVE (AFU_ORTHOLOGUE AFUA_5G01530)-RELATED"/>
    <property type="match status" value="1"/>
</dbReference>
<sequence length="241" mass="25796">MASEQNSQIHSVLVSGTNQGLGYHTVHQLGATPNTLVFMGARKLAAAEEARAKFAADIHPSSTVVPIQLDITDATSIKNARDFVEKYLKEKGLTGLDALVNNAAIATGTFQDVYAVNVFGTTDFTQAIRPLIKKNGAIVNVSSTMGSLHYHTQRPAPTIAYEYSSSKSALNSLTLQWAIEEEQKGSGIRVVCICPGYNATKMNGFAGTMDPSDGCKIIVQTALAKEGRSGVFINKDGDVKW</sequence>
<dbReference type="Gene3D" id="3.40.50.720">
    <property type="entry name" value="NAD(P)-binding Rossmann-like Domain"/>
    <property type="match status" value="1"/>
</dbReference>
<comment type="caution">
    <text evidence="3">The sequence shown here is derived from an EMBL/GenBank/DDBJ whole genome shotgun (WGS) entry which is preliminary data.</text>
</comment>
<reference evidence="3 4" key="1">
    <citation type="journal article" date="2024" name="J Genomics">
        <title>Draft genome sequencing and assembly of Favolaschia claudopus CIRM-BRFM 2984 isolated from oak limbs.</title>
        <authorList>
            <person name="Navarro D."/>
            <person name="Drula E."/>
            <person name="Chaduli D."/>
            <person name="Cazenave R."/>
            <person name="Ahrendt S."/>
            <person name="Wang J."/>
            <person name="Lipzen A."/>
            <person name="Daum C."/>
            <person name="Barry K."/>
            <person name="Grigoriev I.V."/>
            <person name="Favel A."/>
            <person name="Rosso M.N."/>
            <person name="Martin F."/>
        </authorList>
    </citation>
    <scope>NUCLEOTIDE SEQUENCE [LARGE SCALE GENOMIC DNA]</scope>
    <source>
        <strain evidence="3 4">CIRM-BRFM 2984</strain>
    </source>
</reference>
<dbReference type="Proteomes" id="UP001362999">
    <property type="component" value="Unassembled WGS sequence"/>
</dbReference>
<dbReference type="EMBL" id="JAWWNJ010000046">
    <property type="protein sequence ID" value="KAK7018258.1"/>
    <property type="molecule type" value="Genomic_DNA"/>
</dbReference>
<comment type="similarity">
    <text evidence="1 2">Belongs to the short-chain dehydrogenases/reductases (SDR) family.</text>
</comment>
<evidence type="ECO:0000313" key="3">
    <source>
        <dbReference type="EMBL" id="KAK7018258.1"/>
    </source>
</evidence>
<name>A0AAW0AYN0_9AGAR</name>
<gene>
    <name evidence="3" type="ORF">R3P38DRAFT_2715458</name>
</gene>
<dbReference type="SUPFAM" id="SSF51735">
    <property type="entry name" value="NAD(P)-binding Rossmann-fold domains"/>
    <property type="match status" value="1"/>
</dbReference>
<dbReference type="Pfam" id="PF00106">
    <property type="entry name" value="adh_short"/>
    <property type="match status" value="1"/>
</dbReference>
<protein>
    <submittedName>
        <fullName evidence="3">Short-chain dehydrogenase/reductase family protein</fullName>
    </submittedName>
</protein>
<dbReference type="InterPro" id="IPR036291">
    <property type="entry name" value="NAD(P)-bd_dom_sf"/>
</dbReference>
<dbReference type="GO" id="GO:0016491">
    <property type="term" value="F:oxidoreductase activity"/>
    <property type="evidence" value="ECO:0007669"/>
    <property type="project" value="TreeGrafter"/>
</dbReference>
<dbReference type="GO" id="GO:0019748">
    <property type="term" value="P:secondary metabolic process"/>
    <property type="evidence" value="ECO:0007669"/>
    <property type="project" value="TreeGrafter"/>
</dbReference>
<evidence type="ECO:0000256" key="1">
    <source>
        <dbReference type="ARBA" id="ARBA00006484"/>
    </source>
</evidence>
<organism evidence="3 4">
    <name type="scientific">Favolaschia claudopus</name>
    <dbReference type="NCBI Taxonomy" id="2862362"/>
    <lineage>
        <taxon>Eukaryota</taxon>
        <taxon>Fungi</taxon>
        <taxon>Dikarya</taxon>
        <taxon>Basidiomycota</taxon>
        <taxon>Agaricomycotina</taxon>
        <taxon>Agaricomycetes</taxon>
        <taxon>Agaricomycetidae</taxon>
        <taxon>Agaricales</taxon>
        <taxon>Marasmiineae</taxon>
        <taxon>Mycenaceae</taxon>
        <taxon>Favolaschia</taxon>
    </lineage>
</organism>
<evidence type="ECO:0000256" key="2">
    <source>
        <dbReference type="RuleBase" id="RU000363"/>
    </source>
</evidence>
<dbReference type="PRINTS" id="PR00080">
    <property type="entry name" value="SDRFAMILY"/>
</dbReference>
<dbReference type="PANTHER" id="PTHR43544">
    <property type="entry name" value="SHORT-CHAIN DEHYDROGENASE/REDUCTASE"/>
    <property type="match status" value="1"/>
</dbReference>
<proteinExistence type="inferred from homology"/>
<accession>A0AAW0AYN0</accession>
<keyword evidence="4" id="KW-1185">Reference proteome</keyword>